<name>A0A3L8Q7T9_CHLGU</name>
<protein>
    <recommendedName>
        <fullName evidence="5">Peptidase A2 domain-containing protein</fullName>
    </recommendedName>
</protein>
<dbReference type="Proteomes" id="UP000276834">
    <property type="component" value="Unassembled WGS sequence"/>
</dbReference>
<dbReference type="InterPro" id="IPR021109">
    <property type="entry name" value="Peptidase_aspartic_dom_sf"/>
</dbReference>
<keyword evidence="3" id="KW-0378">Hydrolase</keyword>
<evidence type="ECO:0000256" key="4">
    <source>
        <dbReference type="SAM" id="MobiDB-lite"/>
    </source>
</evidence>
<dbReference type="Gene3D" id="2.70.40.10">
    <property type="match status" value="1"/>
</dbReference>
<keyword evidence="1" id="KW-0645">Protease</keyword>
<gene>
    <name evidence="6" type="ORF">DV515_00018320</name>
</gene>
<dbReference type="OrthoDB" id="9900537at2759"/>
<dbReference type="GO" id="GO:0004190">
    <property type="term" value="F:aspartic-type endopeptidase activity"/>
    <property type="evidence" value="ECO:0007669"/>
    <property type="project" value="UniProtKB-KW"/>
</dbReference>
<dbReference type="GO" id="GO:0006508">
    <property type="term" value="P:proteolysis"/>
    <property type="evidence" value="ECO:0007669"/>
    <property type="project" value="UniProtKB-KW"/>
</dbReference>
<evidence type="ECO:0000256" key="2">
    <source>
        <dbReference type="ARBA" id="ARBA00022750"/>
    </source>
</evidence>
<dbReference type="PANTHER" id="PTHR19422">
    <property type="entry name" value="GAG RETROVIRAL POLYPROTEIN"/>
    <property type="match status" value="1"/>
</dbReference>
<dbReference type="PROSITE" id="PS50175">
    <property type="entry name" value="ASP_PROT_RETROV"/>
    <property type="match status" value="1"/>
</dbReference>
<dbReference type="InterPro" id="IPR018061">
    <property type="entry name" value="Retropepsins"/>
</dbReference>
<feature type="region of interest" description="Disordered" evidence="4">
    <location>
        <begin position="1"/>
        <end position="26"/>
    </location>
</feature>
<dbReference type="InterPro" id="IPR029054">
    <property type="entry name" value="dUTPase-like"/>
</dbReference>
<dbReference type="SUPFAM" id="SSF50630">
    <property type="entry name" value="Acid proteases"/>
    <property type="match status" value="1"/>
</dbReference>
<dbReference type="InterPro" id="IPR001995">
    <property type="entry name" value="Peptidase_A2_cat"/>
</dbReference>
<dbReference type="PANTHER" id="PTHR19422:SF123">
    <property type="entry name" value="RT1 CLASS I, LOCUS CE15"/>
    <property type="match status" value="1"/>
</dbReference>
<evidence type="ECO:0000259" key="5">
    <source>
        <dbReference type="PROSITE" id="PS50175"/>
    </source>
</evidence>
<evidence type="ECO:0000313" key="7">
    <source>
        <dbReference type="Proteomes" id="UP000276834"/>
    </source>
</evidence>
<dbReference type="InterPro" id="IPR043502">
    <property type="entry name" value="DNA/RNA_pol_sf"/>
</dbReference>
<keyword evidence="2" id="KW-0064">Aspartyl protease</keyword>
<dbReference type="InterPro" id="IPR051592">
    <property type="entry name" value="HERV-K_Pro_peptidase_A2"/>
</dbReference>
<feature type="domain" description="Peptidase A2" evidence="5">
    <location>
        <begin position="198"/>
        <end position="276"/>
    </location>
</feature>
<dbReference type="Pfam" id="PF00077">
    <property type="entry name" value="RVP"/>
    <property type="match status" value="1"/>
</dbReference>
<evidence type="ECO:0000256" key="1">
    <source>
        <dbReference type="ARBA" id="ARBA00022670"/>
    </source>
</evidence>
<proteinExistence type="predicted"/>
<dbReference type="AlphaFoldDB" id="A0A3L8Q7T9"/>
<accession>A0A3L8Q7T9</accession>
<organism evidence="6 7">
    <name type="scientific">Chloebia gouldiae</name>
    <name type="common">Gouldian finch</name>
    <name type="synonym">Erythrura gouldiae</name>
    <dbReference type="NCBI Taxonomy" id="44316"/>
    <lineage>
        <taxon>Eukaryota</taxon>
        <taxon>Metazoa</taxon>
        <taxon>Chordata</taxon>
        <taxon>Craniata</taxon>
        <taxon>Vertebrata</taxon>
        <taxon>Euteleostomi</taxon>
        <taxon>Archelosauria</taxon>
        <taxon>Archosauria</taxon>
        <taxon>Dinosauria</taxon>
        <taxon>Saurischia</taxon>
        <taxon>Theropoda</taxon>
        <taxon>Coelurosauria</taxon>
        <taxon>Aves</taxon>
        <taxon>Neognathae</taxon>
        <taxon>Neoaves</taxon>
        <taxon>Telluraves</taxon>
        <taxon>Australaves</taxon>
        <taxon>Passeriformes</taxon>
        <taxon>Passeroidea</taxon>
        <taxon>Passeridae</taxon>
        <taxon>Chloebia</taxon>
    </lineage>
</organism>
<dbReference type="Gene3D" id="2.40.70.10">
    <property type="entry name" value="Acid Proteases"/>
    <property type="match status" value="1"/>
</dbReference>
<comment type="caution">
    <text evidence="6">The sequence shown here is derived from an EMBL/GenBank/DDBJ whole genome shotgun (WGS) entry which is preliminary data.</text>
</comment>
<dbReference type="EMBL" id="QUSF01002923">
    <property type="protein sequence ID" value="RLV63390.1"/>
    <property type="molecule type" value="Genomic_DNA"/>
</dbReference>
<feature type="non-terminal residue" evidence="6">
    <location>
        <position position="1"/>
    </location>
</feature>
<reference evidence="6 7" key="1">
    <citation type="journal article" date="2018" name="Proc. R. Soc. B">
        <title>A non-coding region near Follistatin controls head colour polymorphism in the Gouldian finch.</title>
        <authorList>
            <person name="Toomey M.B."/>
            <person name="Marques C.I."/>
            <person name="Andrade P."/>
            <person name="Araujo P.M."/>
            <person name="Sabatino S."/>
            <person name="Gazda M.A."/>
            <person name="Afonso S."/>
            <person name="Lopes R.J."/>
            <person name="Corbo J.C."/>
            <person name="Carneiro M."/>
        </authorList>
    </citation>
    <scope>NUCLEOTIDE SEQUENCE [LARGE SCALE GENOMIC DNA]</scope>
    <source>
        <strain evidence="6">Red01</strain>
        <tissue evidence="6">Muscle</tissue>
    </source>
</reference>
<keyword evidence="7" id="KW-1185">Reference proteome</keyword>
<sequence length="315" mass="35064">TVGKHAEQRNRSPHEDTSTDPFDPTHHFNTDEKYGFLYPRIPATRGSLGVDVATTVEVTLSKKEVTLSPAEVKGPMLSAASRVGGLLLGRSSTSKQGVIVLPGVIDADIVGQVQIMAYALQPSVTIPKGSKIAQIPPHKNFLTHREYYEKLKKQGHVAKIRRNKGFGSSGYDVFFTLDLNQRPYQRIQLKKGSQQISLKPLLDSGADVTIINQHMWPQTWELQSPFTPIVGVRGAKAPKQNSELQWLINHLHSCGLTVAPEKVQHSAPGKYLGWLISDARISPQKEQELRNDEIASFDYRAVRIDKTVLREDSMD</sequence>
<evidence type="ECO:0000256" key="3">
    <source>
        <dbReference type="ARBA" id="ARBA00022801"/>
    </source>
</evidence>
<dbReference type="Pfam" id="PF00692">
    <property type="entry name" value="dUTPase"/>
    <property type="match status" value="1"/>
</dbReference>
<dbReference type="SUPFAM" id="SSF51283">
    <property type="entry name" value="dUTPase-like"/>
    <property type="match status" value="1"/>
</dbReference>
<dbReference type="InterPro" id="IPR036157">
    <property type="entry name" value="dUTPase-like_sf"/>
</dbReference>
<evidence type="ECO:0000313" key="6">
    <source>
        <dbReference type="EMBL" id="RLV63390.1"/>
    </source>
</evidence>
<dbReference type="SUPFAM" id="SSF56672">
    <property type="entry name" value="DNA/RNA polymerases"/>
    <property type="match status" value="1"/>
</dbReference>